<dbReference type="Proteomes" id="UP000195607">
    <property type="component" value="Chromosome I"/>
</dbReference>
<evidence type="ECO:0000313" key="2">
    <source>
        <dbReference type="Proteomes" id="UP000195607"/>
    </source>
</evidence>
<reference evidence="1 2" key="1">
    <citation type="submission" date="2016-04" db="EMBL/GenBank/DDBJ databases">
        <authorList>
            <person name="Evans L.H."/>
            <person name="Alamgir A."/>
            <person name="Owens N."/>
            <person name="Weber N.D."/>
            <person name="Virtaneva K."/>
            <person name="Barbian K."/>
            <person name="Babar A."/>
            <person name="Rosenke K."/>
        </authorList>
    </citation>
    <scope>NUCLEOTIDE SEQUENCE [LARGE SCALE GENOMIC DNA]</scope>
    <source>
        <strain evidence="2">S5(T) (JCM 30642 \VKM B-2941)</strain>
    </source>
</reference>
<name>A0A1N5WH26_9ARCH</name>
<organism evidence="1 2">
    <name type="scientific">Cuniculiplasma divulgatum</name>
    <dbReference type="NCBI Taxonomy" id="1673428"/>
    <lineage>
        <taxon>Archaea</taxon>
        <taxon>Methanobacteriati</taxon>
        <taxon>Thermoplasmatota</taxon>
        <taxon>Thermoplasmata</taxon>
        <taxon>Thermoplasmatales</taxon>
        <taxon>Cuniculiplasmataceae</taxon>
        <taxon>Cuniculiplasma</taxon>
    </lineage>
</organism>
<proteinExistence type="predicted"/>
<dbReference type="EMBL" id="LT671858">
    <property type="protein sequence ID" value="SIM83767.1"/>
    <property type="molecule type" value="Genomic_DNA"/>
</dbReference>
<dbReference type="AlphaFoldDB" id="A0A1N5WH26"/>
<protein>
    <submittedName>
        <fullName evidence="1">Uncharacterized protein</fullName>
    </submittedName>
</protein>
<accession>A0A1N5WH26</accession>
<evidence type="ECO:0000313" key="1">
    <source>
        <dbReference type="EMBL" id="SIM83767.1"/>
    </source>
</evidence>
<gene>
    <name evidence="1" type="ORF">CSP5_1794</name>
</gene>
<sequence>MIEGEAWGPVLGVQASEGHIVIGEGSKRGQV</sequence>